<proteinExistence type="predicted"/>
<reference evidence="1 2" key="1">
    <citation type="submission" date="2013-11" db="EMBL/GenBank/DDBJ databases">
        <title>Draft genome of the bovine lungworm Dictyocaulus viviparus.</title>
        <authorList>
            <person name="Mitreva M."/>
        </authorList>
    </citation>
    <scope>NUCLEOTIDE SEQUENCE [LARGE SCALE GENOMIC DNA]</scope>
    <source>
        <strain evidence="1 2">HannoverDv2000</strain>
    </source>
</reference>
<evidence type="ECO:0000313" key="1">
    <source>
        <dbReference type="EMBL" id="KJH43870.1"/>
    </source>
</evidence>
<dbReference type="AlphaFoldDB" id="A0A0D8XGT4"/>
<reference evidence="2" key="2">
    <citation type="journal article" date="2016" name="Sci. Rep.">
        <title>Dictyocaulus viviparus genome, variome and transcriptome elucidate lungworm biology and support future intervention.</title>
        <authorList>
            <person name="McNulty S.N."/>
            <person name="Strube C."/>
            <person name="Rosa B.A."/>
            <person name="Martin J.C."/>
            <person name="Tyagi R."/>
            <person name="Choi Y.J."/>
            <person name="Wang Q."/>
            <person name="Hallsworth Pepin K."/>
            <person name="Zhang X."/>
            <person name="Ozersky P."/>
            <person name="Wilson R.K."/>
            <person name="Sternberg P.W."/>
            <person name="Gasser R.B."/>
            <person name="Mitreva M."/>
        </authorList>
    </citation>
    <scope>NUCLEOTIDE SEQUENCE [LARGE SCALE GENOMIC DNA]</scope>
    <source>
        <strain evidence="2">HannoverDv2000</strain>
    </source>
</reference>
<name>A0A0D8XGT4_DICVI</name>
<protein>
    <submittedName>
        <fullName evidence="1">Uncharacterized protein</fullName>
    </submittedName>
</protein>
<dbReference type="STRING" id="29172.A0A0D8XGT4"/>
<dbReference type="Proteomes" id="UP000053766">
    <property type="component" value="Unassembled WGS sequence"/>
</dbReference>
<accession>A0A0D8XGT4</accession>
<dbReference type="OrthoDB" id="186786at2759"/>
<dbReference type="GO" id="GO:0016746">
    <property type="term" value="F:acyltransferase activity"/>
    <property type="evidence" value="ECO:0007669"/>
    <property type="project" value="TreeGrafter"/>
</dbReference>
<dbReference type="PANTHER" id="PTHR10983:SF20">
    <property type="entry name" value="LYSOPHOSPHATIDYLINOSITOL ACYLTRANSFERASE 10"/>
    <property type="match status" value="1"/>
</dbReference>
<evidence type="ECO:0000313" key="2">
    <source>
        <dbReference type="Proteomes" id="UP000053766"/>
    </source>
</evidence>
<dbReference type="EMBL" id="KN716519">
    <property type="protein sequence ID" value="KJH43870.1"/>
    <property type="molecule type" value="Genomic_DNA"/>
</dbReference>
<sequence length="104" mass="11683">MYMWSALYQMNPWLITSNKISLKAQLQSLPGAGYGMSAAHFLFLQRNKEKDAVTFDEAIQYFVAMNNNYQEQCEAIGQFSTSHGILTTINLDFISVCLCGITEG</sequence>
<dbReference type="PANTHER" id="PTHR10983">
    <property type="entry name" value="1-ACYLGLYCEROL-3-PHOSPHATE ACYLTRANSFERASE-RELATED"/>
    <property type="match status" value="1"/>
</dbReference>
<gene>
    <name evidence="1" type="ORF">DICVIV_10102</name>
</gene>
<dbReference type="GO" id="GO:0005783">
    <property type="term" value="C:endoplasmic reticulum"/>
    <property type="evidence" value="ECO:0007669"/>
    <property type="project" value="TreeGrafter"/>
</dbReference>
<organism evidence="1 2">
    <name type="scientific">Dictyocaulus viviparus</name>
    <name type="common">Bovine lungworm</name>
    <dbReference type="NCBI Taxonomy" id="29172"/>
    <lineage>
        <taxon>Eukaryota</taxon>
        <taxon>Metazoa</taxon>
        <taxon>Ecdysozoa</taxon>
        <taxon>Nematoda</taxon>
        <taxon>Chromadorea</taxon>
        <taxon>Rhabditida</taxon>
        <taxon>Rhabditina</taxon>
        <taxon>Rhabditomorpha</taxon>
        <taxon>Strongyloidea</taxon>
        <taxon>Metastrongylidae</taxon>
        <taxon>Dictyocaulus</taxon>
    </lineage>
</organism>
<dbReference type="GO" id="GO:0036149">
    <property type="term" value="P:phosphatidylinositol acyl-chain remodeling"/>
    <property type="evidence" value="ECO:0007669"/>
    <property type="project" value="TreeGrafter"/>
</dbReference>
<keyword evidence="2" id="KW-1185">Reference proteome</keyword>